<evidence type="ECO:0000256" key="4">
    <source>
        <dbReference type="SAM" id="MobiDB-lite"/>
    </source>
</evidence>
<dbReference type="Pfam" id="PF03000">
    <property type="entry name" value="NPH3"/>
    <property type="match status" value="1"/>
</dbReference>
<name>A0ABP0TYA4_9BRYO</name>
<evidence type="ECO:0000259" key="5">
    <source>
        <dbReference type="PROSITE" id="PS50097"/>
    </source>
</evidence>
<protein>
    <recommendedName>
        <fullName evidence="9">Phototropic-responsive NPH3 family protein</fullName>
    </recommendedName>
</protein>
<evidence type="ECO:0000256" key="1">
    <source>
        <dbReference type="ARBA" id="ARBA00004906"/>
    </source>
</evidence>
<evidence type="ECO:0000313" key="7">
    <source>
        <dbReference type="EMBL" id="CAK9208035.1"/>
    </source>
</evidence>
<proteinExistence type="predicted"/>
<feature type="region of interest" description="Disordered" evidence="4">
    <location>
        <begin position="638"/>
        <end position="685"/>
    </location>
</feature>
<dbReference type="InterPro" id="IPR043454">
    <property type="entry name" value="NPH3/RPT2-like"/>
</dbReference>
<dbReference type="PROSITE" id="PS51649">
    <property type="entry name" value="NPH3"/>
    <property type="match status" value="1"/>
</dbReference>
<feature type="non-terminal residue" evidence="7">
    <location>
        <position position="1"/>
    </location>
</feature>
<feature type="compositionally biased region" description="Basic and acidic residues" evidence="4">
    <location>
        <begin position="658"/>
        <end position="668"/>
    </location>
</feature>
<evidence type="ECO:0000259" key="6">
    <source>
        <dbReference type="PROSITE" id="PS51649"/>
    </source>
</evidence>
<dbReference type="InterPro" id="IPR027356">
    <property type="entry name" value="NPH3_dom"/>
</dbReference>
<accession>A0ABP0TYA4</accession>
<dbReference type="Gene3D" id="3.30.710.10">
    <property type="entry name" value="Potassium Channel Kv1.1, Chain A"/>
    <property type="match status" value="1"/>
</dbReference>
<dbReference type="SUPFAM" id="SSF54695">
    <property type="entry name" value="POZ domain"/>
    <property type="match status" value="1"/>
</dbReference>
<reference evidence="7" key="1">
    <citation type="submission" date="2024-02" db="EMBL/GenBank/DDBJ databases">
        <authorList>
            <consortium name="ELIXIR-Norway"/>
            <consortium name="Elixir Norway"/>
        </authorList>
    </citation>
    <scope>NUCLEOTIDE SEQUENCE</scope>
</reference>
<dbReference type="PROSITE" id="PS50097">
    <property type="entry name" value="BTB"/>
    <property type="match status" value="1"/>
</dbReference>
<evidence type="ECO:0000256" key="2">
    <source>
        <dbReference type="ARBA" id="ARBA00022786"/>
    </source>
</evidence>
<dbReference type="InterPro" id="IPR011333">
    <property type="entry name" value="SKP1/BTB/POZ_sf"/>
</dbReference>
<evidence type="ECO:0000256" key="3">
    <source>
        <dbReference type="SAM" id="Coils"/>
    </source>
</evidence>
<sequence length="685" mass="76425">MKFMKLGSKPDIFQTSDNVTAVASDLVSDISIEVDGHKFLLHKFPLLSKSECLNKIMKGEKGINKDEVVLPDFPGSVESFEMCAKFCYGITFTLNAYNVGAVRCGAEYLEMSEAIEKGNLIFKLEVFLNSSILRGWKDCIICLQNSKSLVPWAEDLKLLSRCVDSISFKTAVDASKVDWSFTYTRPLPSSLPQSSDIKPGSPPWNGSHSRRHHPVPKDWWAEDICDLDVDLYWRVMVSIKAKGAPPDQVGEALRLYALRWLPGVSKEQTTHDSARMLNGALAGDFVETSTKHRALLESLVSLLPPEKGSCSCSFLLKLLKSATILNASQASKMELAHRIGLQLEEASVHDLMIPSLSYANDSLYDVDLVQLILEHYLMQETSPPTSPVRSRRVPFEHRRTRSAEQLDVVDSRRSTAATHGSKLRVAKLIDGYLAEIARDPNLPLVKFVQIAESIPDFARPIHDGLYRAIDMYLKEHPGISKNDRKRISRLMDCKKLSMEACVHACQNDRLPLRVVVQVLFFEQVRTAMSGGLVDLPQNVRALLPHSQEIAFTEANGSISPGRTVDENWETVHEDFKVLKGDLAAMKIRLAEAEKERGNLQAQQQPVKNLKSKSGFPLFRPKKLLNRLFPGLLVSSSSLSSELGKEEEEESEAAAAAAELERRPHLVTEDHDEPSCLPARQELSAT</sequence>
<dbReference type="PANTHER" id="PTHR32370">
    <property type="entry name" value="OS12G0117600 PROTEIN"/>
    <property type="match status" value="1"/>
</dbReference>
<organism evidence="7 8">
    <name type="scientific">Sphagnum troendelagicum</name>
    <dbReference type="NCBI Taxonomy" id="128251"/>
    <lineage>
        <taxon>Eukaryota</taxon>
        <taxon>Viridiplantae</taxon>
        <taxon>Streptophyta</taxon>
        <taxon>Embryophyta</taxon>
        <taxon>Bryophyta</taxon>
        <taxon>Sphagnophytina</taxon>
        <taxon>Sphagnopsida</taxon>
        <taxon>Sphagnales</taxon>
        <taxon>Sphagnaceae</taxon>
        <taxon>Sphagnum</taxon>
    </lineage>
</organism>
<evidence type="ECO:0000313" key="8">
    <source>
        <dbReference type="Proteomes" id="UP001497512"/>
    </source>
</evidence>
<dbReference type="Pfam" id="PF00651">
    <property type="entry name" value="BTB"/>
    <property type="match status" value="1"/>
</dbReference>
<dbReference type="InterPro" id="IPR000210">
    <property type="entry name" value="BTB/POZ_dom"/>
</dbReference>
<dbReference type="Proteomes" id="UP001497512">
    <property type="component" value="Chromosome 16"/>
</dbReference>
<keyword evidence="2" id="KW-0833">Ubl conjugation pathway</keyword>
<gene>
    <name evidence="7" type="ORF">CSSPTR1EN2_LOCUS9105</name>
</gene>
<dbReference type="EMBL" id="OZ019908">
    <property type="protein sequence ID" value="CAK9208035.1"/>
    <property type="molecule type" value="Genomic_DNA"/>
</dbReference>
<comment type="pathway">
    <text evidence="1">Protein modification; protein ubiquitination.</text>
</comment>
<keyword evidence="3" id="KW-0175">Coiled coil</keyword>
<evidence type="ECO:0008006" key="9">
    <source>
        <dbReference type="Google" id="ProtNLM"/>
    </source>
</evidence>
<feature type="domain" description="BTB" evidence="5">
    <location>
        <begin position="28"/>
        <end position="96"/>
    </location>
</feature>
<feature type="region of interest" description="Disordered" evidence="4">
    <location>
        <begin position="189"/>
        <end position="211"/>
    </location>
</feature>
<feature type="coiled-coil region" evidence="3">
    <location>
        <begin position="575"/>
        <end position="602"/>
    </location>
</feature>
<keyword evidence="8" id="KW-1185">Reference proteome</keyword>
<feature type="domain" description="NPH3" evidence="6">
    <location>
        <begin position="218"/>
        <end position="525"/>
    </location>
</feature>